<feature type="non-terminal residue" evidence="2">
    <location>
        <position position="1"/>
    </location>
</feature>
<dbReference type="Pfam" id="PF13186">
    <property type="entry name" value="SPASM"/>
    <property type="match status" value="1"/>
</dbReference>
<dbReference type="Gene3D" id="3.20.20.70">
    <property type="entry name" value="Aldolase class I"/>
    <property type="match status" value="1"/>
</dbReference>
<dbReference type="SUPFAM" id="SSF102114">
    <property type="entry name" value="Radical SAM enzymes"/>
    <property type="match status" value="1"/>
</dbReference>
<comment type="caution">
    <text evidence="2">The sequence shown here is derived from an EMBL/GenBank/DDBJ whole genome shotgun (WGS) entry which is preliminary data.</text>
</comment>
<organism evidence="2">
    <name type="scientific">marine sediment metagenome</name>
    <dbReference type="NCBI Taxonomy" id="412755"/>
    <lineage>
        <taxon>unclassified sequences</taxon>
        <taxon>metagenomes</taxon>
        <taxon>ecological metagenomes</taxon>
    </lineage>
</organism>
<dbReference type="InterPro" id="IPR023885">
    <property type="entry name" value="4Fe4S-binding_SPASM_dom"/>
</dbReference>
<reference evidence="2" key="1">
    <citation type="journal article" date="2015" name="Nature">
        <title>Complex archaea that bridge the gap between prokaryotes and eukaryotes.</title>
        <authorList>
            <person name="Spang A."/>
            <person name="Saw J.H."/>
            <person name="Jorgensen S.L."/>
            <person name="Zaremba-Niedzwiedzka K."/>
            <person name="Martijn J."/>
            <person name="Lind A.E."/>
            <person name="van Eijk R."/>
            <person name="Schleper C."/>
            <person name="Guy L."/>
            <person name="Ettema T.J."/>
        </authorList>
    </citation>
    <scope>NUCLEOTIDE SEQUENCE</scope>
</reference>
<dbReference type="CDD" id="cd21109">
    <property type="entry name" value="SPASM"/>
    <property type="match status" value="1"/>
</dbReference>
<evidence type="ECO:0000313" key="2">
    <source>
        <dbReference type="EMBL" id="KKK74980.1"/>
    </source>
</evidence>
<sequence>LADGDVIPCCRGVSEGMHKLMVVGNVHKTPLKYIWKSKKMTILRNLHRAGNSHASRMCRVCGLRKEVIRQNGEMYIVRQVIQE</sequence>
<evidence type="ECO:0000259" key="1">
    <source>
        <dbReference type="Pfam" id="PF13186"/>
    </source>
</evidence>
<protein>
    <recommendedName>
        <fullName evidence="1">4Fe4S-binding SPASM domain-containing protein</fullName>
    </recommendedName>
</protein>
<accession>A0A0F8YML8</accession>
<name>A0A0F8YML8_9ZZZZ</name>
<gene>
    <name evidence="2" type="ORF">LCGC14_2878340</name>
</gene>
<dbReference type="EMBL" id="LAZR01056069">
    <property type="protein sequence ID" value="KKK74980.1"/>
    <property type="molecule type" value="Genomic_DNA"/>
</dbReference>
<dbReference type="InterPro" id="IPR058240">
    <property type="entry name" value="rSAM_sf"/>
</dbReference>
<dbReference type="InterPro" id="IPR013785">
    <property type="entry name" value="Aldolase_TIM"/>
</dbReference>
<proteinExistence type="predicted"/>
<feature type="domain" description="4Fe4S-binding SPASM" evidence="1">
    <location>
        <begin position="2"/>
        <end position="61"/>
    </location>
</feature>
<dbReference type="AlphaFoldDB" id="A0A0F8YML8"/>